<dbReference type="STRING" id="1230454.C461_07974"/>
<accession>M0PCQ9</accession>
<keyword evidence="1" id="KW-0472">Membrane</keyword>
<organism evidence="2 3">
    <name type="scientific">Halorubrum aidingense JCM 13560</name>
    <dbReference type="NCBI Taxonomy" id="1230454"/>
    <lineage>
        <taxon>Archaea</taxon>
        <taxon>Methanobacteriati</taxon>
        <taxon>Methanobacteriota</taxon>
        <taxon>Stenosarchaea group</taxon>
        <taxon>Halobacteria</taxon>
        <taxon>Halobacteriales</taxon>
        <taxon>Haloferacaceae</taxon>
        <taxon>Halorubrum</taxon>
    </lineage>
</organism>
<dbReference type="OrthoDB" id="323665at2157"/>
<evidence type="ECO:0000313" key="3">
    <source>
        <dbReference type="Proteomes" id="UP000011575"/>
    </source>
</evidence>
<keyword evidence="1" id="KW-1133">Transmembrane helix</keyword>
<evidence type="ECO:0000256" key="1">
    <source>
        <dbReference type="SAM" id="Phobius"/>
    </source>
</evidence>
<keyword evidence="1" id="KW-0812">Transmembrane</keyword>
<dbReference type="RefSeq" id="WP_008000177.1">
    <property type="nucleotide sequence ID" value="NZ_AOJI01000022.1"/>
</dbReference>
<reference evidence="2 3" key="1">
    <citation type="journal article" date="2014" name="PLoS Genet.">
        <title>Phylogenetically driven sequencing of extremely halophilic archaea reveals strategies for static and dynamic osmo-response.</title>
        <authorList>
            <person name="Becker E.A."/>
            <person name="Seitzer P.M."/>
            <person name="Tritt A."/>
            <person name="Larsen D."/>
            <person name="Krusor M."/>
            <person name="Yao A.I."/>
            <person name="Wu D."/>
            <person name="Madern D."/>
            <person name="Eisen J.A."/>
            <person name="Darling A.E."/>
            <person name="Facciotti M.T."/>
        </authorList>
    </citation>
    <scope>NUCLEOTIDE SEQUENCE [LARGE SCALE GENOMIC DNA]</scope>
    <source>
        <strain evidence="2 3">JCM 13560</strain>
    </source>
</reference>
<sequence length="136" mass="14152">MTEHPPPSTQANVPFWTVVALTALYLPVSLVASSLIDSGERGYPAALDAVAGPVAETGGVLAAAVGGAAWLLVGGALLVAFRAELGSMRRRTAWRPPEKGYLILAAGALLAHPLTGLPFIFLIVAGYTLHRGLRVR</sequence>
<evidence type="ECO:0000313" key="2">
    <source>
        <dbReference type="EMBL" id="EMA67648.1"/>
    </source>
</evidence>
<feature type="transmembrane region" description="Helical" evidence="1">
    <location>
        <begin position="101"/>
        <end position="129"/>
    </location>
</feature>
<proteinExistence type="predicted"/>
<protein>
    <submittedName>
        <fullName evidence="2">Abortive infection protein</fullName>
    </submittedName>
</protein>
<dbReference type="AlphaFoldDB" id="M0PCQ9"/>
<name>M0PCQ9_9EURY</name>
<gene>
    <name evidence="2" type="ORF">C461_07974</name>
</gene>
<comment type="caution">
    <text evidence="2">The sequence shown here is derived from an EMBL/GenBank/DDBJ whole genome shotgun (WGS) entry which is preliminary data.</text>
</comment>
<dbReference type="Proteomes" id="UP000011575">
    <property type="component" value="Unassembled WGS sequence"/>
</dbReference>
<feature type="transmembrane region" description="Helical" evidence="1">
    <location>
        <begin position="15"/>
        <end position="36"/>
    </location>
</feature>
<dbReference type="PATRIC" id="fig|1230454.4.peg.1610"/>
<feature type="transmembrane region" description="Helical" evidence="1">
    <location>
        <begin position="57"/>
        <end position="81"/>
    </location>
</feature>
<dbReference type="EMBL" id="AOJI01000022">
    <property type="protein sequence ID" value="EMA67648.1"/>
    <property type="molecule type" value="Genomic_DNA"/>
</dbReference>
<keyword evidence="3" id="KW-1185">Reference proteome</keyword>